<protein>
    <submittedName>
        <fullName evidence="1">Uncharacterized protein</fullName>
    </submittedName>
</protein>
<reference evidence="1 2" key="1">
    <citation type="submission" date="2017-10" db="EMBL/GenBank/DDBJ databases">
        <title>Whole genome of Pedobacter ginsengisoli T01R-27 isolated from tomato rhizosphere.</title>
        <authorList>
            <person name="Weon H.-Y."/>
            <person name="Lee S.A."/>
            <person name="Sang M.K."/>
            <person name="Song J."/>
        </authorList>
    </citation>
    <scope>NUCLEOTIDE SEQUENCE [LARGE SCALE GENOMIC DNA]</scope>
    <source>
        <strain evidence="1 2">T01R-27</strain>
    </source>
</reference>
<accession>A0A2D1U591</accession>
<dbReference type="AlphaFoldDB" id="A0A2D1U591"/>
<organism evidence="1 2">
    <name type="scientific">Pedobacter ginsengisoli</name>
    <dbReference type="NCBI Taxonomy" id="363852"/>
    <lineage>
        <taxon>Bacteria</taxon>
        <taxon>Pseudomonadati</taxon>
        <taxon>Bacteroidota</taxon>
        <taxon>Sphingobacteriia</taxon>
        <taxon>Sphingobacteriales</taxon>
        <taxon>Sphingobacteriaceae</taxon>
        <taxon>Pedobacter</taxon>
    </lineage>
</organism>
<dbReference type="KEGG" id="pgs:CPT03_09975"/>
<keyword evidence="2" id="KW-1185">Reference proteome</keyword>
<proteinExistence type="predicted"/>
<evidence type="ECO:0000313" key="2">
    <source>
        <dbReference type="Proteomes" id="UP000223749"/>
    </source>
</evidence>
<evidence type="ECO:0000313" key="1">
    <source>
        <dbReference type="EMBL" id="ATP56779.1"/>
    </source>
</evidence>
<dbReference type="OrthoDB" id="1036397at2"/>
<sequence>MNTISFKTSVKDKYELISIRPIMDIIFGENNWSFRTDGIDRILSVVSSVPCAPMVNYILKDKGFHCEELTPSLSF</sequence>
<dbReference type="EMBL" id="CP024091">
    <property type="protein sequence ID" value="ATP56779.1"/>
    <property type="molecule type" value="Genomic_DNA"/>
</dbReference>
<dbReference type="RefSeq" id="WP_068891292.1">
    <property type="nucleotide sequence ID" value="NZ_CP024091.1"/>
</dbReference>
<gene>
    <name evidence="1" type="ORF">CPT03_09975</name>
</gene>
<dbReference type="Proteomes" id="UP000223749">
    <property type="component" value="Chromosome"/>
</dbReference>
<name>A0A2D1U591_9SPHI</name>